<feature type="domain" description="Exonuclease" evidence="1">
    <location>
        <begin position="3"/>
        <end position="164"/>
    </location>
</feature>
<keyword evidence="2" id="KW-0378">Hydrolase</keyword>
<dbReference type="InterPro" id="IPR012337">
    <property type="entry name" value="RNaseH-like_sf"/>
</dbReference>
<dbReference type="EMBL" id="JABBHS010000514">
    <property type="protein sequence ID" value="MBU2724785.1"/>
    <property type="molecule type" value="Genomic_DNA"/>
</dbReference>
<dbReference type="GO" id="GO:0006259">
    <property type="term" value="P:DNA metabolic process"/>
    <property type="evidence" value="ECO:0007669"/>
    <property type="project" value="UniProtKB-ARBA"/>
</dbReference>
<comment type="caution">
    <text evidence="2">The sequence shown here is derived from an EMBL/GenBank/DDBJ whole genome shotgun (WGS) entry which is preliminary data.</text>
</comment>
<dbReference type="RefSeq" id="WP_215885946.1">
    <property type="nucleotide sequence ID" value="NZ_CP134225.1"/>
</dbReference>
<dbReference type="CDD" id="cd06127">
    <property type="entry name" value="DEDDh"/>
    <property type="match status" value="1"/>
</dbReference>
<dbReference type="AlphaFoldDB" id="A0A8X8GCS8"/>
<dbReference type="InterPro" id="IPR036397">
    <property type="entry name" value="RNaseH_sf"/>
</dbReference>
<accession>A0A8X8GCS8</accession>
<organism evidence="2 3">
    <name type="scientific">Acidithiobacillus ferridurans</name>
    <dbReference type="NCBI Taxonomy" id="1232575"/>
    <lineage>
        <taxon>Bacteria</taxon>
        <taxon>Pseudomonadati</taxon>
        <taxon>Pseudomonadota</taxon>
        <taxon>Acidithiobacillia</taxon>
        <taxon>Acidithiobacillales</taxon>
        <taxon>Acidithiobacillaceae</taxon>
        <taxon>Acidithiobacillus</taxon>
    </lineage>
</organism>
<protein>
    <submittedName>
        <fullName evidence="2">3'-5' exonuclease</fullName>
    </submittedName>
</protein>
<reference evidence="2" key="1">
    <citation type="journal article" date="2021" name="ISME J.">
        <title>Genomic evolution of the class Acidithiobacillia: deep-branching Proteobacteria living in extreme acidic conditions.</title>
        <authorList>
            <person name="Moya-Beltran A."/>
            <person name="Beard S."/>
            <person name="Rojas-Villalobos C."/>
            <person name="Issotta F."/>
            <person name="Gallardo Y."/>
            <person name="Ulloa R."/>
            <person name="Giaveno A."/>
            <person name="Degli Esposti M."/>
            <person name="Johnson D.B."/>
            <person name="Quatrini R."/>
        </authorList>
    </citation>
    <scope>NUCLEOTIDE SEQUENCE</scope>
    <source>
        <strain evidence="2">DSM 583</strain>
    </source>
</reference>
<dbReference type="SUPFAM" id="SSF53098">
    <property type="entry name" value="Ribonuclease H-like"/>
    <property type="match status" value="1"/>
</dbReference>
<dbReference type="Gene3D" id="3.30.420.10">
    <property type="entry name" value="Ribonuclease H-like superfamily/Ribonuclease H"/>
    <property type="match status" value="1"/>
</dbReference>
<keyword evidence="2" id="KW-0540">Nuclease</keyword>
<dbReference type="GO" id="GO:0004527">
    <property type="term" value="F:exonuclease activity"/>
    <property type="evidence" value="ECO:0007669"/>
    <property type="project" value="UniProtKB-KW"/>
</dbReference>
<dbReference type="GO" id="GO:0003676">
    <property type="term" value="F:nucleic acid binding"/>
    <property type="evidence" value="ECO:0007669"/>
    <property type="project" value="InterPro"/>
</dbReference>
<gene>
    <name evidence="2" type="ORF">HF568_16660</name>
</gene>
<dbReference type="InterPro" id="IPR024530">
    <property type="entry name" value="QSregVF_b"/>
</dbReference>
<dbReference type="SMART" id="SM00479">
    <property type="entry name" value="EXOIII"/>
    <property type="match status" value="1"/>
</dbReference>
<sequence>MTTVLIFDTETTGHAEPVLIEAAGLFIQDVRTLSVLGNFEQRYNPGKPIETGAMATHHILDEDLVECPPADTFRLPEGVDYLVGHKIDYDWEVIGKPGVKRICTLAMARKVWPDADSFSQSALMYRLAKDRNRVRDALKEAHSALADVKFCRFILKKILDEKPMDSWDALWTFSEACRIPDVMPFGKHKGVAIKELPRDYVGWALKNLTDMDPYLRKAMECA</sequence>
<dbReference type="InterPro" id="IPR013520">
    <property type="entry name" value="Ribonucl_H"/>
</dbReference>
<evidence type="ECO:0000313" key="2">
    <source>
        <dbReference type="EMBL" id="MBU2724785.1"/>
    </source>
</evidence>
<evidence type="ECO:0000259" key="1">
    <source>
        <dbReference type="SMART" id="SM00479"/>
    </source>
</evidence>
<name>A0A8X8GCS8_ACIFI</name>
<dbReference type="Proteomes" id="UP000887300">
    <property type="component" value="Unassembled WGS sequence"/>
</dbReference>
<evidence type="ECO:0000313" key="3">
    <source>
        <dbReference type="Proteomes" id="UP000887300"/>
    </source>
</evidence>
<keyword evidence="2" id="KW-0269">Exonuclease</keyword>
<dbReference type="Pfam" id="PF12843">
    <property type="entry name" value="QSregVF_b"/>
    <property type="match status" value="1"/>
</dbReference>
<proteinExistence type="predicted"/>